<dbReference type="Proteomes" id="UP000789920">
    <property type="component" value="Unassembled WGS sequence"/>
</dbReference>
<keyword evidence="2" id="KW-1185">Reference proteome</keyword>
<organism evidence="1 2">
    <name type="scientific">Racocetra persica</name>
    <dbReference type="NCBI Taxonomy" id="160502"/>
    <lineage>
        <taxon>Eukaryota</taxon>
        <taxon>Fungi</taxon>
        <taxon>Fungi incertae sedis</taxon>
        <taxon>Mucoromycota</taxon>
        <taxon>Glomeromycotina</taxon>
        <taxon>Glomeromycetes</taxon>
        <taxon>Diversisporales</taxon>
        <taxon>Gigasporaceae</taxon>
        <taxon>Racocetra</taxon>
    </lineage>
</organism>
<accession>A0ACA9SLU7</accession>
<evidence type="ECO:0000313" key="2">
    <source>
        <dbReference type="Proteomes" id="UP000789920"/>
    </source>
</evidence>
<name>A0ACA9SLU7_9GLOM</name>
<comment type="caution">
    <text evidence="1">The sequence shown here is derived from an EMBL/GenBank/DDBJ whole genome shotgun (WGS) entry which is preliminary data.</text>
</comment>
<feature type="non-terminal residue" evidence="1">
    <location>
        <position position="51"/>
    </location>
</feature>
<gene>
    <name evidence="1" type="ORF">RPERSI_LOCUS32196</name>
</gene>
<dbReference type="EMBL" id="CAJVQC010133256">
    <property type="protein sequence ID" value="CAG8842169.1"/>
    <property type="molecule type" value="Genomic_DNA"/>
</dbReference>
<evidence type="ECO:0000313" key="1">
    <source>
        <dbReference type="EMBL" id="CAG8842169.1"/>
    </source>
</evidence>
<reference evidence="1" key="1">
    <citation type="submission" date="2021-06" db="EMBL/GenBank/DDBJ databases">
        <authorList>
            <person name="Kallberg Y."/>
            <person name="Tangrot J."/>
            <person name="Rosling A."/>
        </authorList>
    </citation>
    <scope>NUCLEOTIDE SEQUENCE</scope>
    <source>
        <strain evidence="1">MA461A</strain>
    </source>
</reference>
<feature type="non-terminal residue" evidence="1">
    <location>
        <position position="1"/>
    </location>
</feature>
<proteinExistence type="predicted"/>
<sequence>INMIKEVNIIEKVNMIKKVNGNYTKHISKAKEASLLISSEKVTSSELFSIK</sequence>
<protein>
    <submittedName>
        <fullName evidence="1">9810_t:CDS:1</fullName>
    </submittedName>
</protein>